<dbReference type="EMBL" id="BARU01018768">
    <property type="protein sequence ID" value="GAH60135.1"/>
    <property type="molecule type" value="Genomic_DNA"/>
</dbReference>
<accession>X1HSV6</accession>
<proteinExistence type="predicted"/>
<reference evidence="1" key="1">
    <citation type="journal article" date="2014" name="Front. Microbiol.">
        <title>High frequency of phylogenetically diverse reductive dehalogenase-homologous genes in deep subseafloor sedimentary metagenomes.</title>
        <authorList>
            <person name="Kawai M."/>
            <person name="Futagami T."/>
            <person name="Toyoda A."/>
            <person name="Takaki Y."/>
            <person name="Nishi S."/>
            <person name="Hori S."/>
            <person name="Arai W."/>
            <person name="Tsubouchi T."/>
            <person name="Morono Y."/>
            <person name="Uchiyama I."/>
            <person name="Ito T."/>
            <person name="Fujiyama A."/>
            <person name="Inagaki F."/>
            <person name="Takami H."/>
        </authorList>
    </citation>
    <scope>NUCLEOTIDE SEQUENCE</scope>
    <source>
        <strain evidence="1">Expedition CK06-06</strain>
    </source>
</reference>
<feature type="non-terminal residue" evidence="1">
    <location>
        <position position="1"/>
    </location>
</feature>
<evidence type="ECO:0000313" key="1">
    <source>
        <dbReference type="EMBL" id="GAH60135.1"/>
    </source>
</evidence>
<comment type="caution">
    <text evidence="1">The sequence shown here is derived from an EMBL/GenBank/DDBJ whole genome shotgun (WGS) entry which is preliminary data.</text>
</comment>
<dbReference type="AlphaFoldDB" id="X1HSV6"/>
<protein>
    <submittedName>
        <fullName evidence="1">Uncharacterized protein</fullName>
    </submittedName>
</protein>
<sequence>IETITFGKCIFLRPCKSSISSVDTRSEAKSSIERKDFISTVAKIARPLSVTAKVNIFKSIFAKAAPSFANGIKIEIKKGYKNTRDTLFTSCLKSGLNKNTTIRVARK</sequence>
<gene>
    <name evidence="1" type="ORF">S03H2_30988</name>
</gene>
<name>X1HSV6_9ZZZZ</name>
<organism evidence="1">
    <name type="scientific">marine sediment metagenome</name>
    <dbReference type="NCBI Taxonomy" id="412755"/>
    <lineage>
        <taxon>unclassified sequences</taxon>
        <taxon>metagenomes</taxon>
        <taxon>ecological metagenomes</taxon>
    </lineage>
</organism>